<evidence type="ECO:0000313" key="2">
    <source>
        <dbReference type="EMBL" id="GIY25792.1"/>
    </source>
</evidence>
<name>A0AAV4RWN7_9ARAC</name>
<dbReference type="Proteomes" id="UP001054837">
    <property type="component" value="Unassembled WGS sequence"/>
</dbReference>
<dbReference type="EMBL" id="BPLQ01006850">
    <property type="protein sequence ID" value="GIY25792.1"/>
    <property type="molecule type" value="Genomic_DNA"/>
</dbReference>
<sequence>MINDLNSTVVNDYPSNRRLSKNSTGHYRKKRNQHRSYSGGDIKSGLKRRKTTQGAKKRDFLVSGIHNSEAKGFLFATFRRHFIRLFNGGPGRKVNSTYCGLRGKFFFFPFFYFCF</sequence>
<feature type="region of interest" description="Disordered" evidence="1">
    <location>
        <begin position="12"/>
        <end position="54"/>
    </location>
</feature>
<keyword evidence="3" id="KW-1185">Reference proteome</keyword>
<gene>
    <name evidence="2" type="ORF">CDAR_443311</name>
</gene>
<organism evidence="2 3">
    <name type="scientific">Caerostris darwini</name>
    <dbReference type="NCBI Taxonomy" id="1538125"/>
    <lineage>
        <taxon>Eukaryota</taxon>
        <taxon>Metazoa</taxon>
        <taxon>Ecdysozoa</taxon>
        <taxon>Arthropoda</taxon>
        <taxon>Chelicerata</taxon>
        <taxon>Arachnida</taxon>
        <taxon>Araneae</taxon>
        <taxon>Araneomorphae</taxon>
        <taxon>Entelegynae</taxon>
        <taxon>Araneoidea</taxon>
        <taxon>Araneidae</taxon>
        <taxon>Caerostris</taxon>
    </lineage>
</organism>
<accession>A0AAV4RWN7</accession>
<evidence type="ECO:0000313" key="3">
    <source>
        <dbReference type="Proteomes" id="UP001054837"/>
    </source>
</evidence>
<proteinExistence type="predicted"/>
<evidence type="ECO:0000256" key="1">
    <source>
        <dbReference type="SAM" id="MobiDB-lite"/>
    </source>
</evidence>
<comment type="caution">
    <text evidence="2">The sequence shown here is derived from an EMBL/GenBank/DDBJ whole genome shotgun (WGS) entry which is preliminary data.</text>
</comment>
<dbReference type="AlphaFoldDB" id="A0AAV4RWN7"/>
<protein>
    <submittedName>
        <fullName evidence="2">Uncharacterized protein</fullName>
    </submittedName>
</protein>
<reference evidence="2 3" key="1">
    <citation type="submission" date="2021-06" db="EMBL/GenBank/DDBJ databases">
        <title>Caerostris darwini draft genome.</title>
        <authorList>
            <person name="Kono N."/>
            <person name="Arakawa K."/>
        </authorList>
    </citation>
    <scope>NUCLEOTIDE SEQUENCE [LARGE SCALE GENOMIC DNA]</scope>
</reference>